<dbReference type="SUPFAM" id="SSF55486">
    <property type="entry name" value="Metalloproteases ('zincins'), catalytic domain"/>
    <property type="match status" value="1"/>
</dbReference>
<dbReference type="PROSITE" id="PS51864">
    <property type="entry name" value="ASTACIN"/>
    <property type="match status" value="1"/>
</dbReference>
<dbReference type="GO" id="GO:0006508">
    <property type="term" value="P:proteolysis"/>
    <property type="evidence" value="ECO:0007669"/>
    <property type="project" value="InterPro"/>
</dbReference>
<dbReference type="InterPro" id="IPR024079">
    <property type="entry name" value="MetalloPept_cat_dom_sf"/>
</dbReference>
<proteinExistence type="predicted"/>
<name>A0AAV4GC19_9GAST</name>
<dbReference type="Proteomes" id="UP000762676">
    <property type="component" value="Unassembled WGS sequence"/>
</dbReference>
<dbReference type="InterPro" id="IPR001506">
    <property type="entry name" value="Peptidase_M12A"/>
</dbReference>
<reference evidence="3 4" key="1">
    <citation type="journal article" date="2021" name="Elife">
        <title>Chloroplast acquisition without the gene transfer in kleptoplastic sea slugs, Plakobranchus ocellatus.</title>
        <authorList>
            <person name="Maeda T."/>
            <person name="Takahashi S."/>
            <person name="Yoshida T."/>
            <person name="Shimamura S."/>
            <person name="Takaki Y."/>
            <person name="Nagai Y."/>
            <person name="Toyoda A."/>
            <person name="Suzuki Y."/>
            <person name="Arimoto A."/>
            <person name="Ishii H."/>
            <person name="Satoh N."/>
            <person name="Nishiyama T."/>
            <person name="Hasebe M."/>
            <person name="Maruyama T."/>
            <person name="Minagawa J."/>
            <person name="Obokata J."/>
            <person name="Shigenobu S."/>
        </authorList>
    </citation>
    <scope>NUCLEOTIDE SEQUENCE [LARGE SCALE GENOMIC DNA]</scope>
</reference>
<dbReference type="EMBL" id="BMAT01004905">
    <property type="protein sequence ID" value="GFR82766.1"/>
    <property type="molecule type" value="Genomic_DNA"/>
</dbReference>
<protein>
    <submittedName>
        <fullName evidence="3">Metalloendopeptidase</fullName>
    </submittedName>
</protein>
<comment type="caution">
    <text evidence="3">The sequence shown here is derived from an EMBL/GenBank/DDBJ whole genome shotgun (WGS) entry which is preliminary data.</text>
</comment>
<gene>
    <name evidence="3" type="ORF">ElyMa_002371700</name>
</gene>
<evidence type="ECO:0000256" key="1">
    <source>
        <dbReference type="PROSITE-ProRule" id="PRU01211"/>
    </source>
</evidence>
<comment type="caution">
    <text evidence="1">Lacks conserved residue(s) required for the propagation of feature annotation.</text>
</comment>
<dbReference type="GO" id="GO:0004222">
    <property type="term" value="F:metalloendopeptidase activity"/>
    <property type="evidence" value="ECO:0007669"/>
    <property type="project" value="InterPro"/>
</dbReference>
<dbReference type="Gene3D" id="3.40.390.10">
    <property type="entry name" value="Collagenase (Catalytic Domain)"/>
    <property type="match status" value="1"/>
</dbReference>
<evidence type="ECO:0000313" key="3">
    <source>
        <dbReference type="EMBL" id="GFR82766.1"/>
    </source>
</evidence>
<keyword evidence="4" id="KW-1185">Reference proteome</keyword>
<sequence>MHYSAYIFAVDGSKPTITPKPNLAQGKSLGQRLKLSTNDVKRVQLLYGCTVDTNHIIEPANTQLLIDCTFESGWCGLVQVQ</sequence>
<dbReference type="Pfam" id="PF01400">
    <property type="entry name" value="Astacin"/>
    <property type="match status" value="1"/>
</dbReference>
<evidence type="ECO:0000313" key="4">
    <source>
        <dbReference type="Proteomes" id="UP000762676"/>
    </source>
</evidence>
<accession>A0AAV4GC19</accession>
<feature type="domain" description="Peptidase M12A" evidence="2">
    <location>
        <begin position="1"/>
        <end position="50"/>
    </location>
</feature>
<evidence type="ECO:0000259" key="2">
    <source>
        <dbReference type="PROSITE" id="PS51864"/>
    </source>
</evidence>
<dbReference type="AlphaFoldDB" id="A0AAV4GC19"/>
<organism evidence="3 4">
    <name type="scientific">Elysia marginata</name>
    <dbReference type="NCBI Taxonomy" id="1093978"/>
    <lineage>
        <taxon>Eukaryota</taxon>
        <taxon>Metazoa</taxon>
        <taxon>Spiralia</taxon>
        <taxon>Lophotrochozoa</taxon>
        <taxon>Mollusca</taxon>
        <taxon>Gastropoda</taxon>
        <taxon>Heterobranchia</taxon>
        <taxon>Euthyneura</taxon>
        <taxon>Panpulmonata</taxon>
        <taxon>Sacoglossa</taxon>
        <taxon>Placobranchoidea</taxon>
        <taxon>Plakobranchidae</taxon>
        <taxon>Elysia</taxon>
    </lineage>
</organism>